<dbReference type="AlphaFoldDB" id="H3A760"/>
<organism evidence="14 15">
    <name type="scientific">Latimeria chalumnae</name>
    <name type="common">Coelacanth</name>
    <dbReference type="NCBI Taxonomy" id="7897"/>
    <lineage>
        <taxon>Eukaryota</taxon>
        <taxon>Metazoa</taxon>
        <taxon>Chordata</taxon>
        <taxon>Craniata</taxon>
        <taxon>Vertebrata</taxon>
        <taxon>Euteleostomi</taxon>
        <taxon>Coelacanthiformes</taxon>
        <taxon>Coelacanthidae</taxon>
        <taxon>Latimeria</taxon>
    </lineage>
</organism>
<dbReference type="SUPFAM" id="SSF57667">
    <property type="entry name" value="beta-beta-alpha zinc fingers"/>
    <property type="match status" value="1"/>
</dbReference>
<dbReference type="PROSITE" id="PS50157">
    <property type="entry name" value="ZINC_FINGER_C2H2_2"/>
    <property type="match status" value="3"/>
</dbReference>
<accession>H3A760</accession>
<dbReference type="OMA" id="DSRTKHM"/>
<name>H3A760_LATCH</name>
<reference evidence="14" key="2">
    <citation type="submission" date="2025-08" db="UniProtKB">
        <authorList>
            <consortium name="Ensembl"/>
        </authorList>
    </citation>
    <scope>IDENTIFICATION</scope>
</reference>
<keyword evidence="6" id="KW-0805">Transcription regulation</keyword>
<feature type="domain" description="C2H2-type" evidence="13">
    <location>
        <begin position="218"/>
        <end position="245"/>
    </location>
</feature>
<comment type="subcellular location">
    <subcellularLocation>
        <location evidence="1">Nucleus</location>
    </subcellularLocation>
</comment>
<feature type="domain" description="C2H2-type" evidence="13">
    <location>
        <begin position="188"/>
        <end position="217"/>
    </location>
</feature>
<keyword evidence="9" id="KW-0539">Nucleus</keyword>
<evidence type="ECO:0000256" key="6">
    <source>
        <dbReference type="ARBA" id="ARBA00023015"/>
    </source>
</evidence>
<dbReference type="FunFam" id="3.30.160.60:FF:000077">
    <property type="entry name" value="Sp8 transcription factor"/>
    <property type="match status" value="1"/>
</dbReference>
<keyword evidence="15" id="KW-1185">Reference proteome</keyword>
<dbReference type="Ensembl" id="ENSLACT00000005529.1">
    <property type="protein sequence ID" value="ENSLACP00000005481.1"/>
    <property type="gene ID" value="ENSLACG00000004875.1"/>
</dbReference>
<dbReference type="Proteomes" id="UP000008672">
    <property type="component" value="Unassembled WGS sequence"/>
</dbReference>
<keyword evidence="2" id="KW-0479">Metal-binding</keyword>
<evidence type="ECO:0000256" key="4">
    <source>
        <dbReference type="ARBA" id="ARBA00022771"/>
    </source>
</evidence>
<feature type="region of interest" description="Disordered" evidence="12">
    <location>
        <begin position="104"/>
        <end position="132"/>
    </location>
</feature>
<keyword evidence="7" id="KW-0238">DNA-binding</keyword>
<evidence type="ECO:0000256" key="11">
    <source>
        <dbReference type="PROSITE-ProRule" id="PRU00042"/>
    </source>
</evidence>
<dbReference type="PROSITE" id="PS00028">
    <property type="entry name" value="ZINC_FINGER_C2H2_1"/>
    <property type="match status" value="3"/>
</dbReference>
<reference evidence="14" key="3">
    <citation type="submission" date="2025-09" db="UniProtKB">
        <authorList>
            <consortium name="Ensembl"/>
        </authorList>
    </citation>
    <scope>IDENTIFICATION</scope>
</reference>
<dbReference type="GeneTree" id="ENSGT00940000161498"/>
<keyword evidence="5" id="KW-0862">Zinc</keyword>
<feature type="region of interest" description="Disordered" evidence="12">
    <location>
        <begin position="237"/>
        <end position="279"/>
    </location>
</feature>
<evidence type="ECO:0000313" key="15">
    <source>
        <dbReference type="Proteomes" id="UP000008672"/>
    </source>
</evidence>
<feature type="compositionally biased region" description="Polar residues" evidence="12">
    <location>
        <begin position="104"/>
        <end position="113"/>
    </location>
</feature>
<dbReference type="PANTHER" id="PTHR23235">
    <property type="entry name" value="KRUEPPEL-LIKE TRANSCRIPTION FACTOR"/>
    <property type="match status" value="1"/>
</dbReference>
<evidence type="ECO:0000256" key="3">
    <source>
        <dbReference type="ARBA" id="ARBA00022737"/>
    </source>
</evidence>
<dbReference type="FunCoup" id="H3A760">
    <property type="interactions" value="221"/>
</dbReference>
<dbReference type="Bgee" id="ENSLACG00000004875">
    <property type="expression patterns" value="Expressed in pectoral fin and 1 other cell type or tissue"/>
</dbReference>
<dbReference type="GO" id="GO:0008270">
    <property type="term" value="F:zinc ion binding"/>
    <property type="evidence" value="ECO:0007669"/>
    <property type="project" value="UniProtKB-KW"/>
</dbReference>
<dbReference type="SMART" id="SM00355">
    <property type="entry name" value="ZnF_C2H2"/>
    <property type="match status" value="3"/>
</dbReference>
<feature type="compositionally biased region" description="Basic and acidic residues" evidence="12">
    <location>
        <begin position="237"/>
        <end position="251"/>
    </location>
</feature>
<evidence type="ECO:0000256" key="12">
    <source>
        <dbReference type="SAM" id="MobiDB-lite"/>
    </source>
</evidence>
<evidence type="ECO:0000256" key="8">
    <source>
        <dbReference type="ARBA" id="ARBA00023163"/>
    </source>
</evidence>
<dbReference type="EMBL" id="AFYH01022969">
    <property type="status" value="NOT_ANNOTATED_CDS"/>
    <property type="molecule type" value="Genomic_DNA"/>
</dbReference>
<dbReference type="PANTHER" id="PTHR23235:SF23">
    <property type="entry name" value="TRANSCRIPTION FACTOR SP6"/>
    <property type="match status" value="1"/>
</dbReference>
<evidence type="ECO:0000256" key="1">
    <source>
        <dbReference type="ARBA" id="ARBA00004123"/>
    </source>
</evidence>
<evidence type="ECO:0000256" key="10">
    <source>
        <dbReference type="ARBA" id="ARBA00038409"/>
    </source>
</evidence>
<evidence type="ECO:0000256" key="9">
    <source>
        <dbReference type="ARBA" id="ARBA00023242"/>
    </source>
</evidence>
<dbReference type="InterPro" id="IPR036236">
    <property type="entry name" value="Znf_C2H2_sf"/>
</dbReference>
<keyword evidence="4 11" id="KW-0863">Zinc-finger</keyword>
<dbReference type="GO" id="GO:0000978">
    <property type="term" value="F:RNA polymerase II cis-regulatory region sequence-specific DNA binding"/>
    <property type="evidence" value="ECO:0007669"/>
    <property type="project" value="TreeGrafter"/>
</dbReference>
<dbReference type="Gene3D" id="3.30.160.60">
    <property type="entry name" value="Classic Zinc Finger"/>
    <property type="match status" value="3"/>
</dbReference>
<evidence type="ECO:0000256" key="7">
    <source>
        <dbReference type="ARBA" id="ARBA00023125"/>
    </source>
</evidence>
<comment type="similarity">
    <text evidence="10">Belongs to the Sp1 C2H2-type zinc-finger protein family.</text>
</comment>
<evidence type="ECO:0000256" key="5">
    <source>
        <dbReference type="ARBA" id="ARBA00022833"/>
    </source>
</evidence>
<dbReference type="GO" id="GO:0005634">
    <property type="term" value="C:nucleus"/>
    <property type="evidence" value="ECO:0007669"/>
    <property type="project" value="UniProtKB-SubCell"/>
</dbReference>
<keyword evidence="8" id="KW-0804">Transcription</keyword>
<dbReference type="InterPro" id="IPR013087">
    <property type="entry name" value="Znf_C2H2_type"/>
</dbReference>
<dbReference type="InParanoid" id="H3A760"/>
<gene>
    <name evidence="14" type="primary">SP6</name>
</gene>
<dbReference type="Pfam" id="PF00096">
    <property type="entry name" value="zf-C2H2"/>
    <property type="match status" value="3"/>
</dbReference>
<proteinExistence type="inferred from homology"/>
<feature type="domain" description="C2H2-type" evidence="13">
    <location>
        <begin position="158"/>
        <end position="187"/>
    </location>
</feature>
<dbReference type="FunFam" id="3.30.160.60:FF:000014">
    <property type="entry name" value="Transcription factor Sp3"/>
    <property type="match status" value="1"/>
</dbReference>
<reference evidence="15" key="1">
    <citation type="submission" date="2011-08" db="EMBL/GenBank/DDBJ databases">
        <title>The draft genome of Latimeria chalumnae.</title>
        <authorList>
            <person name="Di Palma F."/>
            <person name="Alfoldi J."/>
            <person name="Johnson J."/>
            <person name="Berlin A."/>
            <person name="Gnerre S."/>
            <person name="Jaffe D."/>
            <person name="MacCallum I."/>
            <person name="Young S."/>
            <person name="Walker B.J."/>
            <person name="Lander E."/>
            <person name="Lindblad-Toh K."/>
        </authorList>
    </citation>
    <scope>NUCLEOTIDE SEQUENCE [LARGE SCALE GENOMIC DNA]</scope>
    <source>
        <strain evidence="15">Wild caught</strain>
    </source>
</reference>
<sequence>ERPVFTAWLNKSEDMSHHYEPWFRSSHPNSSNEDGSTPLWWDLHAGSSWMDFPHNQGGLQSPTNPSGLQTSLGSYASDHQLCGPPSHLLPSNQHLVAQLESIQESPSFDQTQDGAARPKGSRRSVPRSSGQAACRCPNCLEAERVGTCTDGTRKKHLHNCHIPGCGKAYSKTSHLKAHLRWHSGDRPFVCNWLFCGKRFTRSDELQKHLQTHTGTKKYSCHMCTRVFIRVDHLNKHMKTHEGARDGAESENKGTPASLEPPLKGSRDPEGIASCSGQPN</sequence>
<dbReference type="eggNOG" id="KOG1721">
    <property type="taxonomic scope" value="Eukaryota"/>
</dbReference>
<evidence type="ECO:0000256" key="2">
    <source>
        <dbReference type="ARBA" id="ARBA00022723"/>
    </source>
</evidence>
<dbReference type="STRING" id="7897.ENSLACP00000005481"/>
<evidence type="ECO:0000313" key="14">
    <source>
        <dbReference type="Ensembl" id="ENSLACP00000005481.1"/>
    </source>
</evidence>
<keyword evidence="3" id="KW-0677">Repeat</keyword>
<dbReference type="GO" id="GO:0000981">
    <property type="term" value="F:DNA-binding transcription factor activity, RNA polymerase II-specific"/>
    <property type="evidence" value="ECO:0007669"/>
    <property type="project" value="TreeGrafter"/>
</dbReference>
<evidence type="ECO:0000259" key="13">
    <source>
        <dbReference type="PROSITE" id="PS50157"/>
    </source>
</evidence>
<dbReference type="HOGENOM" id="CLU_019484_0_0_1"/>
<protein>
    <submittedName>
        <fullName evidence="14">Sp6 transcription factor</fullName>
    </submittedName>
</protein>